<dbReference type="NCBIfam" id="NF003253">
    <property type="entry name" value="PRK04210.1"/>
    <property type="match status" value="1"/>
</dbReference>
<reference evidence="14 15" key="1">
    <citation type="journal article" date="2014" name="Syst. Appl. Microbiol.">
        <title>Evidence for the existence of two new members of the family Chlamydiaceae and proposal of Chlamydia avium sp. nov. and Chlamydia gallinacea sp. nov.</title>
        <authorList>
            <person name="Sachse K."/>
            <person name="Laroucau K."/>
            <person name="Riege K."/>
            <person name="Wehner S."/>
            <person name="Dilcher M."/>
            <person name="Creasy H.H."/>
            <person name="Weidmann M."/>
            <person name="Myers G."/>
            <person name="Vorimore F."/>
            <person name="Vicari N."/>
            <person name="Magnino S."/>
            <person name="Liebler-Tenorio E."/>
            <person name="Ruettger A."/>
            <person name="Bavoil P.M."/>
            <person name="Hufert F.T."/>
            <person name="Rossello-Mora R."/>
            <person name="Marz M."/>
        </authorList>
    </citation>
    <scope>NUCLEOTIDE SEQUENCE [LARGE SCALE GENOMIC DNA]</scope>
    <source>
        <strain evidence="14 15">08-1274/3</strain>
    </source>
</reference>
<feature type="binding site" evidence="11">
    <location>
        <position position="292"/>
    </location>
    <ligand>
        <name>Mn(2+)</name>
        <dbReference type="ChEBI" id="CHEBI:29035"/>
    </ligand>
</feature>
<feature type="binding site" evidence="11">
    <location>
        <position position="413"/>
    </location>
    <ligand>
        <name>GTP</name>
        <dbReference type="ChEBI" id="CHEBI:37565"/>
    </ligand>
</feature>
<dbReference type="GO" id="GO:0019543">
    <property type="term" value="P:propionate catabolic process"/>
    <property type="evidence" value="ECO:0007669"/>
    <property type="project" value="TreeGrafter"/>
</dbReference>
<keyword evidence="11" id="KW-0963">Cytoplasm</keyword>
<dbReference type="GO" id="GO:0006094">
    <property type="term" value="P:gluconeogenesis"/>
    <property type="evidence" value="ECO:0007669"/>
    <property type="project" value="UniProtKB-UniRule"/>
</dbReference>
<keyword evidence="9 11" id="KW-0464">Manganese</keyword>
<dbReference type="GO" id="GO:0016301">
    <property type="term" value="F:kinase activity"/>
    <property type="evidence" value="ECO:0007669"/>
    <property type="project" value="UniProtKB-KW"/>
</dbReference>
<dbReference type="PIRSF" id="PIRSF001348">
    <property type="entry name" value="PEP_carboxykinase_GTP"/>
    <property type="match status" value="1"/>
</dbReference>
<evidence type="ECO:0000256" key="9">
    <source>
        <dbReference type="ARBA" id="ARBA00023211"/>
    </source>
</evidence>
<dbReference type="GO" id="GO:0033993">
    <property type="term" value="P:response to lipid"/>
    <property type="evidence" value="ECO:0007669"/>
    <property type="project" value="TreeGrafter"/>
</dbReference>
<feature type="binding site" evidence="11">
    <location>
        <position position="225"/>
    </location>
    <ligand>
        <name>Mn(2+)</name>
        <dbReference type="ChEBI" id="CHEBI:29035"/>
    </ligand>
</feature>
<evidence type="ECO:0000256" key="2">
    <source>
        <dbReference type="ARBA" id="ARBA00005796"/>
    </source>
</evidence>
<comment type="function">
    <text evidence="11">Catalyzes the conversion of oxaloacetate (OAA) to phosphoenolpyruvate (PEP), the rate-limiting step in the metabolic pathway that produces glucose from lactate and other precursors derived from the citric acid cycle.</text>
</comment>
<keyword evidence="6 11" id="KW-0547">Nucleotide-binding</keyword>
<feature type="binding site" evidence="11">
    <location>
        <position position="382"/>
    </location>
    <ligand>
        <name>GTP</name>
        <dbReference type="ChEBI" id="CHEBI:37565"/>
    </ligand>
</feature>
<comment type="subunit">
    <text evidence="3 11">Monomer.</text>
</comment>
<evidence type="ECO:0000256" key="7">
    <source>
        <dbReference type="ARBA" id="ARBA00022793"/>
    </source>
</evidence>
<dbReference type="Pfam" id="PF17297">
    <property type="entry name" value="PEPCK_N"/>
    <property type="match status" value="1"/>
</dbReference>
<keyword evidence="8 11" id="KW-0342">GTP-binding</keyword>
<evidence type="ECO:0000256" key="3">
    <source>
        <dbReference type="ARBA" id="ARBA00011245"/>
    </source>
</evidence>
<keyword evidence="14" id="KW-0808">Transferase</keyword>
<dbReference type="eggNOG" id="COG1274">
    <property type="taxonomic scope" value="Bacteria"/>
</dbReference>
<feature type="binding site" evidence="11">
    <location>
        <position position="245"/>
    </location>
    <ligand>
        <name>Mn(2+)</name>
        <dbReference type="ChEBI" id="CHEBI:29035"/>
    </ligand>
</feature>
<comment type="similarity">
    <text evidence="2 11">Belongs to the phosphoenolpyruvate carboxykinase [GTP] family.</text>
</comment>
<evidence type="ECO:0000256" key="1">
    <source>
        <dbReference type="ARBA" id="ARBA00004742"/>
    </source>
</evidence>
<dbReference type="KEGG" id="cgz:M787_001415"/>
<feature type="binding site" evidence="11">
    <location>
        <position position="267"/>
    </location>
    <ligand>
        <name>substrate</name>
    </ligand>
</feature>
<evidence type="ECO:0000256" key="6">
    <source>
        <dbReference type="ARBA" id="ARBA00022741"/>
    </source>
</evidence>
<dbReference type="InterPro" id="IPR013035">
    <property type="entry name" value="PEP_carboxykinase_C"/>
</dbReference>
<dbReference type="Gene3D" id="3.90.228.20">
    <property type="match status" value="1"/>
</dbReference>
<evidence type="ECO:0000313" key="14">
    <source>
        <dbReference type="EMBL" id="ANG65980.1"/>
    </source>
</evidence>
<dbReference type="OrthoDB" id="9758871at2"/>
<evidence type="ECO:0000256" key="5">
    <source>
        <dbReference type="ARBA" id="ARBA00022723"/>
    </source>
</evidence>
<dbReference type="SUPFAM" id="SSF68923">
    <property type="entry name" value="PEP carboxykinase N-terminal domain"/>
    <property type="match status" value="1"/>
</dbReference>
<keyword evidence="10 11" id="KW-0456">Lyase</keyword>
<dbReference type="GO" id="GO:0005525">
    <property type="term" value="F:GTP binding"/>
    <property type="evidence" value="ECO:0007669"/>
    <property type="project" value="UniProtKB-UniRule"/>
</dbReference>
<dbReference type="InterPro" id="IPR008210">
    <property type="entry name" value="PEP_carboxykinase_N"/>
</dbReference>
<dbReference type="PANTHER" id="PTHR11561">
    <property type="entry name" value="PHOSPHOENOLPYRUVATE CARBOXYKINASE"/>
    <property type="match status" value="1"/>
</dbReference>
<dbReference type="InterPro" id="IPR018091">
    <property type="entry name" value="PEP_carboxykin_GTP_CS"/>
</dbReference>
<evidence type="ECO:0000256" key="8">
    <source>
        <dbReference type="ARBA" id="ARBA00023134"/>
    </source>
</evidence>
<comment type="subcellular location">
    <subcellularLocation>
        <location evidence="11">Cytoplasm</location>
    </subcellularLocation>
</comment>
<feature type="domain" description="Phosphoenolpyruvate carboxykinase GTP-utilising N-terminal" evidence="13">
    <location>
        <begin position="17"/>
        <end position="237"/>
    </location>
</feature>
<feature type="binding site" evidence="11">
    <location>
        <begin position="216"/>
        <end position="218"/>
    </location>
    <ligand>
        <name>substrate</name>
    </ligand>
</feature>
<dbReference type="STRING" id="1143323.M787_001415"/>
<keyword evidence="14" id="KW-0418">Kinase</keyword>
<evidence type="ECO:0000259" key="13">
    <source>
        <dbReference type="Pfam" id="PF17297"/>
    </source>
</evidence>
<keyword evidence="4 11" id="KW-0312">Gluconeogenesis</keyword>
<dbReference type="Gene3D" id="2.170.8.10">
    <property type="entry name" value="Phosphoenolpyruvate Carboxykinase, domain 2"/>
    <property type="match status" value="1"/>
</dbReference>
<dbReference type="GO" id="GO:0042594">
    <property type="term" value="P:response to starvation"/>
    <property type="evidence" value="ECO:0007669"/>
    <property type="project" value="TreeGrafter"/>
</dbReference>
<name>A0A173DYJ0_9CHLA</name>
<dbReference type="GO" id="GO:0071333">
    <property type="term" value="P:cellular response to glucose stimulus"/>
    <property type="evidence" value="ECO:0007669"/>
    <property type="project" value="TreeGrafter"/>
</dbReference>
<dbReference type="GO" id="GO:0030145">
    <property type="term" value="F:manganese ion binding"/>
    <property type="evidence" value="ECO:0007669"/>
    <property type="project" value="UniProtKB-UniRule"/>
</dbReference>
<keyword evidence="7 11" id="KW-0210">Decarboxylase</keyword>
<evidence type="ECO:0000256" key="10">
    <source>
        <dbReference type="ARBA" id="ARBA00023239"/>
    </source>
</evidence>
<dbReference type="PROSITE" id="PS00505">
    <property type="entry name" value="PEPCK_GTP"/>
    <property type="match status" value="1"/>
</dbReference>
<accession>A0A173DYJ0</accession>
<comment type="pathway">
    <text evidence="1 11">Carbohydrate biosynthesis; gluconeogenesis.</text>
</comment>
<dbReference type="SUPFAM" id="SSF53795">
    <property type="entry name" value="PEP carboxykinase-like"/>
    <property type="match status" value="1"/>
</dbReference>
<feature type="active site" evidence="11">
    <location>
        <position position="269"/>
    </location>
</feature>
<organism evidence="14 15">
    <name type="scientific">Chlamydia gallinacea 08-1274/3</name>
    <dbReference type="NCBI Taxonomy" id="1143323"/>
    <lineage>
        <taxon>Bacteria</taxon>
        <taxon>Pseudomonadati</taxon>
        <taxon>Chlamydiota</taxon>
        <taxon>Chlamydiia</taxon>
        <taxon>Chlamydiales</taxon>
        <taxon>Chlamydiaceae</taxon>
        <taxon>Chlamydia/Chlamydophila group</taxon>
        <taxon>Chlamydia</taxon>
    </lineage>
</organism>
<dbReference type="EMBL" id="CP015840">
    <property type="protein sequence ID" value="ANG65980.1"/>
    <property type="molecule type" value="Genomic_DNA"/>
</dbReference>
<dbReference type="AlphaFoldDB" id="A0A173DYJ0"/>
<evidence type="ECO:0000256" key="4">
    <source>
        <dbReference type="ARBA" id="ARBA00022432"/>
    </source>
</evidence>
<evidence type="ECO:0000259" key="12">
    <source>
        <dbReference type="Pfam" id="PF00821"/>
    </source>
</evidence>
<feature type="binding site" evidence="11">
    <location>
        <position position="76"/>
    </location>
    <ligand>
        <name>substrate</name>
    </ligand>
</feature>
<dbReference type="UniPathway" id="UPA00138"/>
<dbReference type="PANTHER" id="PTHR11561:SF0">
    <property type="entry name" value="PHOSPHOENOLPYRUVATE CARBOXYKINASE [GTP]-RELATED"/>
    <property type="match status" value="1"/>
</dbReference>
<feature type="binding site" evidence="11">
    <location>
        <begin position="507"/>
        <end position="510"/>
    </location>
    <ligand>
        <name>GTP</name>
        <dbReference type="ChEBI" id="CHEBI:37565"/>
    </ligand>
</feature>
<dbReference type="FunFam" id="3.40.449.10:FF:000005">
    <property type="entry name" value="Phosphoenolpyruvate carboxykinase [GTP]"/>
    <property type="match status" value="1"/>
</dbReference>
<comment type="catalytic activity">
    <reaction evidence="11">
        <text>oxaloacetate + GTP = phosphoenolpyruvate + GDP + CO2</text>
        <dbReference type="Rhea" id="RHEA:10388"/>
        <dbReference type="ChEBI" id="CHEBI:16452"/>
        <dbReference type="ChEBI" id="CHEBI:16526"/>
        <dbReference type="ChEBI" id="CHEBI:37565"/>
        <dbReference type="ChEBI" id="CHEBI:58189"/>
        <dbReference type="ChEBI" id="CHEBI:58702"/>
        <dbReference type="EC" id="4.1.1.32"/>
    </reaction>
</comment>
<dbReference type="GO" id="GO:0006107">
    <property type="term" value="P:oxaloacetate metabolic process"/>
    <property type="evidence" value="ECO:0007669"/>
    <property type="project" value="TreeGrafter"/>
</dbReference>
<feature type="domain" description="Phosphoenolpyruvate carboxykinase C-terminal P-loop" evidence="12">
    <location>
        <begin position="241"/>
        <end position="594"/>
    </location>
</feature>
<dbReference type="GO" id="GO:0005829">
    <property type="term" value="C:cytosol"/>
    <property type="evidence" value="ECO:0007669"/>
    <property type="project" value="TreeGrafter"/>
</dbReference>
<evidence type="ECO:0000313" key="15">
    <source>
        <dbReference type="Proteomes" id="UP000019147"/>
    </source>
</evidence>
<dbReference type="InterPro" id="IPR035078">
    <property type="entry name" value="PEP_carboxykinase_GTP_N"/>
</dbReference>
<dbReference type="GO" id="GO:0004613">
    <property type="term" value="F:phosphoenolpyruvate carboxykinase (GTP) activity"/>
    <property type="evidence" value="ECO:0007669"/>
    <property type="project" value="UniProtKB-UniRule"/>
</dbReference>
<dbReference type="Pfam" id="PF00821">
    <property type="entry name" value="PEPCK_GTP"/>
    <property type="match status" value="1"/>
</dbReference>
<feature type="binding site" evidence="11">
    <location>
        <begin position="268"/>
        <end position="273"/>
    </location>
    <ligand>
        <name>GTP</name>
        <dbReference type="ChEBI" id="CHEBI:37565"/>
    </ligand>
</feature>
<gene>
    <name evidence="11" type="primary">pckG</name>
    <name evidence="14" type="ORF">M787_001415</name>
</gene>
<sequence>MMGAWNKEIQHKELKTWIEEVSVLVTPKDIYLCDGSDEEYARLSAKMQEQGIFIPLNPEKHPNCFLVRSSPEDVARVEQFTFICTPKKEDAGPTNNWRDPQEMRKELHGLFRGCMQGRTLYIIPFCMGPLNSPFSLIGVEITDSPYVVCSMKIMTRMGAEVLKFLGTSRPFHKCLHSVGYPLSPGQKDVAWPCNPKNMRIVHFQDDSSVMSFGSGYGGNALLGKKCVALRLASYRARHQGWLAEHMLIIGVTNPEGRKKYFAASFPSACGKTNLAMLLPKLPGWKVECVGDDIAWIRPGNDGRLYAVNPESGFFGVAPGTSASTNPNALASCHANALFTNVALTPDQDVWWEGLTSQPPEGLIDWQGNPWTGEGPAAHPNSRFTAPVQQCPVLDPQWNNPEGVPLDAIIFGGRRSDTVPLVYEALSWQHGVTIGASMSSAITAAIVGEQGKLRHDPFAMLPFCGYNMAQYFDHWLSFAKNTQLQLPRIYGVNWFRKDKNGKFLWPGFSENLRVLEWIFRRTDGEDIGERTPIGYLPKEFALNLEGLNLPSQVVQDLLSVDVSGWLKEVVNVREYLKIFGSDLPQIITDELLRIENELNTRSH</sequence>
<dbReference type="GeneID" id="81477961"/>
<dbReference type="HAMAP" id="MF_00452">
    <property type="entry name" value="PEPCK_GTP"/>
    <property type="match status" value="1"/>
</dbReference>
<keyword evidence="5 11" id="KW-0479">Metal-binding</keyword>
<evidence type="ECO:0000256" key="11">
    <source>
        <dbReference type="HAMAP-Rule" id="MF_00452"/>
    </source>
</evidence>
<dbReference type="Gene3D" id="3.40.449.10">
    <property type="entry name" value="Phosphoenolpyruvate Carboxykinase, domain 1"/>
    <property type="match status" value="1"/>
</dbReference>
<dbReference type="Proteomes" id="UP000019147">
    <property type="component" value="Chromosome"/>
</dbReference>
<dbReference type="RefSeq" id="WP_021828681.1">
    <property type="nucleotide sequence ID" value="NZ_CP015840.1"/>
</dbReference>
<dbReference type="EC" id="4.1.1.32" evidence="11"/>
<dbReference type="CDD" id="cd00819">
    <property type="entry name" value="PEPCK_GTP"/>
    <property type="match status" value="1"/>
</dbReference>
<dbReference type="InterPro" id="IPR035077">
    <property type="entry name" value="PEP_carboxykinase_GTP_C"/>
</dbReference>
<protein>
    <recommendedName>
        <fullName evidence="11">Phosphoenolpyruvate carboxykinase [GTP]</fullName>
        <shortName evidence="11">PEP carboxykinase</shortName>
        <shortName evidence="11">PEPCK</shortName>
        <ecNumber evidence="11">4.1.1.32</ecNumber>
    </recommendedName>
    <alternativeName>
        <fullName evidence="11">GTP-dependent phosphoenolpyruvate carboxykinase</fullName>
        <shortName evidence="11">GTP-PEPCK</shortName>
    </alternativeName>
</protein>
<feature type="binding site" evidence="11">
    <location>
        <begin position="380"/>
        <end position="382"/>
    </location>
    <ligand>
        <name>substrate</name>
    </ligand>
</feature>
<keyword evidence="14" id="KW-0670">Pyruvate</keyword>
<proteinExistence type="inferred from homology"/>
<dbReference type="GO" id="GO:0046327">
    <property type="term" value="P:glycerol biosynthetic process from pyruvate"/>
    <property type="evidence" value="ECO:0007669"/>
    <property type="project" value="TreeGrafter"/>
</dbReference>
<comment type="cofactor">
    <cofactor evidence="11">
        <name>Mn(2+)</name>
        <dbReference type="ChEBI" id="CHEBI:29035"/>
    </cofactor>
    <text evidence="11">Binds 1 Mn(2+) ion per subunit.</text>
</comment>
<dbReference type="InterPro" id="IPR008209">
    <property type="entry name" value="PEP_carboxykinase_GTP"/>
</dbReference>